<dbReference type="InterPro" id="IPR011006">
    <property type="entry name" value="CheY-like_superfamily"/>
</dbReference>
<dbReference type="SMART" id="SM00448">
    <property type="entry name" value="REC"/>
    <property type="match status" value="1"/>
</dbReference>
<dbReference type="EMBL" id="FPHM01000227">
    <property type="protein sequence ID" value="SFV71324.1"/>
    <property type="molecule type" value="Genomic_DNA"/>
</dbReference>
<dbReference type="AlphaFoldDB" id="A0A1W1CZS8"/>
<accession>A0A1W1CZS8</accession>
<keyword evidence="2" id="KW-0902">Two-component regulatory system</keyword>
<dbReference type="InterPro" id="IPR001789">
    <property type="entry name" value="Sig_transdc_resp-reg_receiver"/>
</dbReference>
<dbReference type="SUPFAM" id="SSF52172">
    <property type="entry name" value="CheY-like"/>
    <property type="match status" value="1"/>
</dbReference>
<dbReference type="Gene3D" id="1.10.10.10">
    <property type="entry name" value="Winged helix-like DNA-binding domain superfamily/Winged helix DNA-binding domain"/>
    <property type="match status" value="1"/>
</dbReference>
<dbReference type="GO" id="GO:0006355">
    <property type="term" value="P:regulation of DNA-templated transcription"/>
    <property type="evidence" value="ECO:0007669"/>
    <property type="project" value="InterPro"/>
</dbReference>
<evidence type="ECO:0000256" key="1">
    <source>
        <dbReference type="ARBA" id="ARBA00022553"/>
    </source>
</evidence>
<dbReference type="Gene3D" id="3.40.50.2300">
    <property type="match status" value="1"/>
</dbReference>
<evidence type="ECO:0000259" key="6">
    <source>
        <dbReference type="PROSITE" id="PS50110"/>
    </source>
</evidence>
<dbReference type="GO" id="GO:0005829">
    <property type="term" value="C:cytosol"/>
    <property type="evidence" value="ECO:0007669"/>
    <property type="project" value="TreeGrafter"/>
</dbReference>
<feature type="domain" description="Response regulatory" evidence="6">
    <location>
        <begin position="3"/>
        <end position="117"/>
    </location>
</feature>
<proteinExistence type="predicted"/>
<feature type="domain" description="OmpR/PhoB-type" evidence="7">
    <location>
        <begin position="123"/>
        <end position="223"/>
    </location>
</feature>
<organism evidence="8">
    <name type="scientific">hydrothermal vent metagenome</name>
    <dbReference type="NCBI Taxonomy" id="652676"/>
    <lineage>
        <taxon>unclassified sequences</taxon>
        <taxon>metagenomes</taxon>
        <taxon>ecological metagenomes</taxon>
    </lineage>
</organism>
<dbReference type="PROSITE" id="PS51755">
    <property type="entry name" value="OMPR_PHOB"/>
    <property type="match status" value="1"/>
</dbReference>
<keyword evidence="5" id="KW-0804">Transcription</keyword>
<dbReference type="Gene3D" id="6.10.250.690">
    <property type="match status" value="1"/>
</dbReference>
<dbReference type="Pfam" id="PF00486">
    <property type="entry name" value="Trans_reg_C"/>
    <property type="match status" value="1"/>
</dbReference>
<reference evidence="8" key="1">
    <citation type="submission" date="2016-10" db="EMBL/GenBank/DDBJ databases">
        <authorList>
            <person name="de Groot N.N."/>
        </authorList>
    </citation>
    <scope>NUCLEOTIDE SEQUENCE</scope>
</reference>
<evidence type="ECO:0000313" key="8">
    <source>
        <dbReference type="EMBL" id="SFV71324.1"/>
    </source>
</evidence>
<dbReference type="PROSITE" id="PS50110">
    <property type="entry name" value="RESPONSE_REGULATORY"/>
    <property type="match status" value="1"/>
</dbReference>
<evidence type="ECO:0000256" key="4">
    <source>
        <dbReference type="ARBA" id="ARBA00023125"/>
    </source>
</evidence>
<dbReference type="InterPro" id="IPR039420">
    <property type="entry name" value="WalR-like"/>
</dbReference>
<dbReference type="GO" id="GO:0032993">
    <property type="term" value="C:protein-DNA complex"/>
    <property type="evidence" value="ECO:0007669"/>
    <property type="project" value="TreeGrafter"/>
</dbReference>
<evidence type="ECO:0000259" key="7">
    <source>
        <dbReference type="PROSITE" id="PS51755"/>
    </source>
</evidence>
<dbReference type="GO" id="GO:0000156">
    <property type="term" value="F:phosphorelay response regulator activity"/>
    <property type="evidence" value="ECO:0007669"/>
    <property type="project" value="TreeGrafter"/>
</dbReference>
<dbReference type="CDD" id="cd00383">
    <property type="entry name" value="trans_reg_C"/>
    <property type="match status" value="1"/>
</dbReference>
<dbReference type="SMART" id="SM00862">
    <property type="entry name" value="Trans_reg_C"/>
    <property type="match status" value="1"/>
</dbReference>
<protein>
    <submittedName>
        <fullName evidence="8">DNA-binding response regulator</fullName>
    </submittedName>
</protein>
<keyword evidence="1" id="KW-0597">Phosphoprotein</keyword>
<dbReference type="InterPro" id="IPR016032">
    <property type="entry name" value="Sig_transdc_resp-reg_C-effctor"/>
</dbReference>
<sequence>MSQILMVEDDLEITALLELYLSRYDIEVFSVALPSVALEKLSIEKYDLVLLDLGLPEMDGLALCRIIKECYPSLPIIISTARIDVSDKVVAFDAGADDYIAKPYEPRELVARIQAIIKRYTQLSTPQIKDVFSIDKIKMQISKEGSTLALTLAEYEIFSLFLEKRHQVVSREFIVNSINAIRWESSDRSIDVIVGRIRQKIGDDSKNPLYIKSIRGVGYKYIGE</sequence>
<gene>
    <name evidence="8" type="ORF">MNB_SV-13-77</name>
</gene>
<dbReference type="Pfam" id="PF00072">
    <property type="entry name" value="Response_reg"/>
    <property type="match status" value="1"/>
</dbReference>
<dbReference type="PANTHER" id="PTHR48111">
    <property type="entry name" value="REGULATOR OF RPOS"/>
    <property type="match status" value="1"/>
</dbReference>
<evidence type="ECO:0000256" key="5">
    <source>
        <dbReference type="ARBA" id="ARBA00023163"/>
    </source>
</evidence>
<evidence type="ECO:0000256" key="3">
    <source>
        <dbReference type="ARBA" id="ARBA00023015"/>
    </source>
</evidence>
<dbReference type="GO" id="GO:0000976">
    <property type="term" value="F:transcription cis-regulatory region binding"/>
    <property type="evidence" value="ECO:0007669"/>
    <property type="project" value="TreeGrafter"/>
</dbReference>
<dbReference type="InterPro" id="IPR036388">
    <property type="entry name" value="WH-like_DNA-bd_sf"/>
</dbReference>
<evidence type="ECO:0000256" key="2">
    <source>
        <dbReference type="ARBA" id="ARBA00023012"/>
    </source>
</evidence>
<dbReference type="InterPro" id="IPR001867">
    <property type="entry name" value="OmpR/PhoB-type_DNA-bd"/>
</dbReference>
<keyword evidence="4 8" id="KW-0238">DNA-binding</keyword>
<dbReference type="SUPFAM" id="SSF46894">
    <property type="entry name" value="C-terminal effector domain of the bipartite response regulators"/>
    <property type="match status" value="1"/>
</dbReference>
<dbReference type="PANTHER" id="PTHR48111:SF22">
    <property type="entry name" value="REGULATOR OF RPOS"/>
    <property type="match status" value="1"/>
</dbReference>
<keyword evidence="3" id="KW-0805">Transcription regulation</keyword>
<name>A0A1W1CZS8_9ZZZZ</name>